<gene>
    <name evidence="1" type="ORF">NP493_180g03033</name>
</gene>
<dbReference type="EMBL" id="JAODUO010000180">
    <property type="protein sequence ID" value="KAK2187024.1"/>
    <property type="molecule type" value="Genomic_DNA"/>
</dbReference>
<protein>
    <submittedName>
        <fullName evidence="1">Uncharacterized protein</fullName>
    </submittedName>
</protein>
<keyword evidence="2" id="KW-1185">Reference proteome</keyword>
<evidence type="ECO:0000313" key="2">
    <source>
        <dbReference type="Proteomes" id="UP001209878"/>
    </source>
</evidence>
<comment type="caution">
    <text evidence="1">The sequence shown here is derived from an EMBL/GenBank/DDBJ whole genome shotgun (WGS) entry which is preliminary data.</text>
</comment>
<dbReference type="InterPro" id="IPR036259">
    <property type="entry name" value="MFS_trans_sf"/>
</dbReference>
<dbReference type="Gene3D" id="1.20.1250.20">
    <property type="entry name" value="MFS general substrate transporter like domains"/>
    <property type="match status" value="1"/>
</dbReference>
<proteinExistence type="predicted"/>
<organism evidence="1 2">
    <name type="scientific">Ridgeia piscesae</name>
    <name type="common">Tubeworm</name>
    <dbReference type="NCBI Taxonomy" id="27915"/>
    <lineage>
        <taxon>Eukaryota</taxon>
        <taxon>Metazoa</taxon>
        <taxon>Spiralia</taxon>
        <taxon>Lophotrochozoa</taxon>
        <taxon>Annelida</taxon>
        <taxon>Polychaeta</taxon>
        <taxon>Sedentaria</taxon>
        <taxon>Canalipalpata</taxon>
        <taxon>Sabellida</taxon>
        <taxon>Siboglinidae</taxon>
        <taxon>Ridgeia</taxon>
    </lineage>
</organism>
<sequence>MPSGNVTLLFTVDKLECPSMIVHSASLRLNLHAKHGYCIVIGSRNSQLIITYFDYLQKRGKHGQGLVNVVFMQHEGAHKVRDVTESTRHVILADNKGHRYTYDTSNFNSTPFAHVVHGKYNLVADDNVTLNLGELHVKDGGIYTMVVQPNLHTHKLEAVEFVNKAPKNVSVLYQIPQYIVITMAEILFSVSGLQLAYSQVSAKLVTD</sequence>
<accession>A0AAD9UF51</accession>
<reference evidence="1" key="1">
    <citation type="journal article" date="2023" name="Mol. Biol. Evol.">
        <title>Third-Generation Sequencing Reveals the Adaptive Role of the Epigenome in Three Deep-Sea Polychaetes.</title>
        <authorList>
            <person name="Perez M."/>
            <person name="Aroh O."/>
            <person name="Sun Y."/>
            <person name="Lan Y."/>
            <person name="Juniper S.K."/>
            <person name="Young C.R."/>
            <person name="Angers B."/>
            <person name="Qian P.Y."/>
        </authorList>
    </citation>
    <scope>NUCLEOTIDE SEQUENCE</scope>
    <source>
        <strain evidence="1">R07B-5</strain>
    </source>
</reference>
<name>A0AAD9UF51_RIDPI</name>
<dbReference type="Proteomes" id="UP001209878">
    <property type="component" value="Unassembled WGS sequence"/>
</dbReference>
<evidence type="ECO:0000313" key="1">
    <source>
        <dbReference type="EMBL" id="KAK2187024.1"/>
    </source>
</evidence>
<dbReference type="AlphaFoldDB" id="A0AAD9UF51"/>